<dbReference type="InterPro" id="IPR011613">
    <property type="entry name" value="GH15-like"/>
</dbReference>
<dbReference type="AlphaFoldDB" id="X1C6A8"/>
<dbReference type="GO" id="GO:0005975">
    <property type="term" value="P:carbohydrate metabolic process"/>
    <property type="evidence" value="ECO:0007669"/>
    <property type="project" value="InterPro"/>
</dbReference>
<accession>X1C6A8</accession>
<name>X1C6A8_9ZZZZ</name>
<feature type="non-terminal residue" evidence="2">
    <location>
        <position position="1"/>
    </location>
</feature>
<organism evidence="2">
    <name type="scientific">marine sediment metagenome</name>
    <dbReference type="NCBI Taxonomy" id="412755"/>
    <lineage>
        <taxon>unclassified sequences</taxon>
        <taxon>metagenomes</taxon>
        <taxon>ecological metagenomes</taxon>
    </lineage>
</organism>
<comment type="caution">
    <text evidence="2">The sequence shown here is derived from an EMBL/GenBank/DDBJ whole genome shotgun (WGS) entry which is preliminary data.</text>
</comment>
<sequence>DVFGEVLEAAHNYVNIGVYVGRRDWELLESFVNAACELWHQPDSGIWEVRGGLF</sequence>
<dbReference type="EMBL" id="BART01014503">
    <property type="protein sequence ID" value="GAG88857.1"/>
    <property type="molecule type" value="Genomic_DNA"/>
</dbReference>
<dbReference type="Pfam" id="PF00723">
    <property type="entry name" value="Glyco_hydro_15"/>
    <property type="match status" value="1"/>
</dbReference>
<reference evidence="2" key="1">
    <citation type="journal article" date="2014" name="Front. Microbiol.">
        <title>High frequency of phylogenetically diverse reductive dehalogenase-homologous genes in deep subseafloor sedimentary metagenomes.</title>
        <authorList>
            <person name="Kawai M."/>
            <person name="Futagami T."/>
            <person name="Toyoda A."/>
            <person name="Takaki Y."/>
            <person name="Nishi S."/>
            <person name="Hori S."/>
            <person name="Arai W."/>
            <person name="Tsubouchi T."/>
            <person name="Morono Y."/>
            <person name="Uchiyama I."/>
            <person name="Ito T."/>
            <person name="Fujiyama A."/>
            <person name="Inagaki F."/>
            <person name="Takami H."/>
        </authorList>
    </citation>
    <scope>NUCLEOTIDE SEQUENCE</scope>
    <source>
        <strain evidence="2">Expedition CK06-06</strain>
    </source>
</reference>
<dbReference type="SUPFAM" id="SSF48208">
    <property type="entry name" value="Six-hairpin glycosidases"/>
    <property type="match status" value="1"/>
</dbReference>
<dbReference type="InterPro" id="IPR008928">
    <property type="entry name" value="6-hairpin_glycosidase_sf"/>
</dbReference>
<proteinExistence type="predicted"/>
<evidence type="ECO:0000259" key="1">
    <source>
        <dbReference type="Pfam" id="PF00723"/>
    </source>
</evidence>
<feature type="domain" description="GH15-like" evidence="1">
    <location>
        <begin position="1"/>
        <end position="52"/>
    </location>
</feature>
<evidence type="ECO:0000313" key="2">
    <source>
        <dbReference type="EMBL" id="GAG88857.1"/>
    </source>
</evidence>
<protein>
    <recommendedName>
        <fullName evidence="1">GH15-like domain-containing protein</fullName>
    </recommendedName>
</protein>
<gene>
    <name evidence="2" type="ORF">S01H4_28878</name>
</gene>